<dbReference type="OrthoDB" id="17066at2759"/>
<evidence type="ECO:0000313" key="2">
    <source>
        <dbReference type="RefSeq" id="XP_034099510.1"/>
    </source>
</evidence>
<organism evidence="1 2">
    <name type="scientific">Drosophila albomicans</name>
    <name type="common">Fruit fly</name>
    <dbReference type="NCBI Taxonomy" id="7291"/>
    <lineage>
        <taxon>Eukaryota</taxon>
        <taxon>Metazoa</taxon>
        <taxon>Ecdysozoa</taxon>
        <taxon>Arthropoda</taxon>
        <taxon>Hexapoda</taxon>
        <taxon>Insecta</taxon>
        <taxon>Pterygota</taxon>
        <taxon>Neoptera</taxon>
        <taxon>Endopterygota</taxon>
        <taxon>Diptera</taxon>
        <taxon>Brachycera</taxon>
        <taxon>Muscomorpha</taxon>
        <taxon>Ephydroidea</taxon>
        <taxon>Drosophilidae</taxon>
        <taxon>Drosophila</taxon>
    </lineage>
</organism>
<dbReference type="Proteomes" id="UP000515160">
    <property type="component" value="Chromosome 2L"/>
</dbReference>
<dbReference type="RefSeq" id="XP_034099510.1">
    <property type="nucleotide sequence ID" value="XM_034243619.2"/>
</dbReference>
<gene>
    <name evidence="2" type="primary">LOC117564732</name>
</gene>
<accession>A0A6P8WNI0</accession>
<name>A0A6P8WNI0_DROAB</name>
<keyword evidence="1" id="KW-1185">Reference proteome</keyword>
<proteinExistence type="predicted"/>
<protein>
    <submittedName>
        <fullName evidence="2">Uncharacterized protein LOC117564732</fullName>
    </submittedName>
</protein>
<sequence length="206" mass="23733">MRSMELLNTSLTPVRFVDSHHPQSPVKQQANLANCKARLESLVKDITANYAKWQLAHQRGIALCYAIEAKKTRCLDKPDEEIGYYPDEMALACDKLALITSIFVDIVKNSHEILRQLRTLVKAAGTASNVIFYRTWKLQHFVAFMEELLNRYGRESMVKQQVMQNIAHCTQRSKLIAYTTAWEFPDHVDAYVDLVFRLLAEEVKET</sequence>
<dbReference type="AlphaFoldDB" id="A0A6P8WNI0"/>
<evidence type="ECO:0000313" key="1">
    <source>
        <dbReference type="Proteomes" id="UP000515160"/>
    </source>
</evidence>
<dbReference type="GeneID" id="117564732"/>
<reference evidence="2" key="1">
    <citation type="submission" date="2025-08" db="UniProtKB">
        <authorList>
            <consortium name="RefSeq"/>
        </authorList>
    </citation>
    <scope>IDENTIFICATION</scope>
    <source>
        <strain evidence="2">15112-1751.03</strain>
        <tissue evidence="2">Whole Adult</tissue>
    </source>
</reference>